<comment type="domain">
    <text evidence="12">Consists of two distinct domains, a catalytic core and a N-terminal extension that is involved in tRNA binding.</text>
</comment>
<dbReference type="InterPro" id="IPR006195">
    <property type="entry name" value="aa-tRNA-synth_II"/>
</dbReference>
<evidence type="ECO:0000256" key="5">
    <source>
        <dbReference type="ARBA" id="ARBA00022598"/>
    </source>
</evidence>
<dbReference type="GO" id="GO:0016260">
    <property type="term" value="P:selenocysteine biosynthetic process"/>
    <property type="evidence" value="ECO:0007669"/>
    <property type="project" value="UniProtKB-UniRule"/>
</dbReference>
<evidence type="ECO:0000256" key="15">
    <source>
        <dbReference type="SAM" id="Coils"/>
    </source>
</evidence>
<dbReference type="GO" id="GO:0005737">
    <property type="term" value="C:cytoplasm"/>
    <property type="evidence" value="ECO:0007669"/>
    <property type="project" value="UniProtKB-SubCell"/>
</dbReference>
<dbReference type="PIRSF" id="PIRSF001529">
    <property type="entry name" value="Ser-tRNA-synth_IIa"/>
    <property type="match status" value="1"/>
</dbReference>
<evidence type="ECO:0000313" key="17">
    <source>
        <dbReference type="EMBL" id="MTH76517.1"/>
    </source>
</evidence>
<evidence type="ECO:0000259" key="16">
    <source>
        <dbReference type="PROSITE" id="PS50862"/>
    </source>
</evidence>
<protein>
    <recommendedName>
        <fullName evidence="12">Serine--tRNA ligase</fullName>
        <ecNumber evidence="12">6.1.1.11</ecNumber>
    </recommendedName>
    <alternativeName>
        <fullName evidence="12">Seryl-tRNA synthetase</fullName>
        <shortName evidence="12">SerRS</shortName>
    </alternativeName>
    <alternativeName>
        <fullName evidence="12">Seryl-tRNA(Ser/Sec) synthetase</fullName>
    </alternativeName>
</protein>
<dbReference type="Proteomes" id="UP000478183">
    <property type="component" value="Unassembled WGS sequence"/>
</dbReference>
<dbReference type="EMBL" id="WMIE01000001">
    <property type="protein sequence ID" value="MTH76517.1"/>
    <property type="molecule type" value="Genomic_DNA"/>
</dbReference>
<evidence type="ECO:0000256" key="11">
    <source>
        <dbReference type="ARBA" id="ARBA00048823"/>
    </source>
</evidence>
<dbReference type="Gene3D" id="3.30.930.10">
    <property type="entry name" value="Bira Bifunctional Protein, Domain 2"/>
    <property type="match status" value="1"/>
</dbReference>
<dbReference type="GO" id="GO:0005524">
    <property type="term" value="F:ATP binding"/>
    <property type="evidence" value="ECO:0007669"/>
    <property type="project" value="UniProtKB-UniRule"/>
</dbReference>
<feature type="binding site" evidence="12 13">
    <location>
        <position position="285"/>
    </location>
    <ligand>
        <name>L-serine</name>
        <dbReference type="ChEBI" id="CHEBI:33384"/>
    </ligand>
</feature>
<comment type="caution">
    <text evidence="12">Lacks conserved residue(s) required for the propagation of feature annotation.</text>
</comment>
<dbReference type="InterPro" id="IPR033729">
    <property type="entry name" value="SerRS_core"/>
</dbReference>
<comment type="subunit">
    <text evidence="12">Homodimer. The tRNA molecule binds across the dimer.</text>
</comment>
<keyword evidence="15" id="KW-0175">Coiled coil</keyword>
<feature type="binding site" evidence="12 14">
    <location>
        <begin position="349"/>
        <end position="352"/>
    </location>
    <ligand>
        <name>ATP</name>
        <dbReference type="ChEBI" id="CHEBI:30616"/>
    </ligand>
</feature>
<comment type="pathway">
    <text evidence="2 12">Aminoacyl-tRNA biosynthesis; selenocysteinyl-tRNA(Sec) biosynthesis; L-seryl-tRNA(Sec) from L-serine and tRNA(Sec): step 1/1.</text>
</comment>
<dbReference type="CDD" id="cd00770">
    <property type="entry name" value="SerRS_core"/>
    <property type="match status" value="1"/>
</dbReference>
<evidence type="ECO:0000256" key="13">
    <source>
        <dbReference type="PIRSR" id="PIRSR001529-1"/>
    </source>
</evidence>
<sequence>MHDIRAIRENPAAFDAALGLRNMPPVSPEILSLDADRRSRITAAEAAQAEQNKASKEAGVAKGRGDDAEFERLRALVSAKKEEVAQMQAEAAALDERLNEMLQGIPNLPIEGVPAGADENDNVEIRRWGEPRSFDFTPREHYEIGSVVPGMDFETAAKLSGSRFVLLKGSVARIHRALGQMMLDLHTEEHGLNETWTPVLVLSRMMEGTGQLPKFGEDSYQTREGWWLIPTSEVTLTNTVHGDLIEQASLPRRMVAHSQCFRSEAGSAGRDTSGMLRQHQFEKVEMVSITDAENGMAEHARMTRCAEAVLERLGLPYRTMLLCGGDMGFGARITHDLEVWLPGQNRYREISSVSYCGDFQARRMNARYRPEAGGKPEFVHTLNGSGLAVGRTLIAVLENGQQADGSVDLPEALHPYLGGKTRLDAEGRLV</sequence>
<dbReference type="EC" id="6.1.1.11" evidence="12"/>
<evidence type="ECO:0000313" key="18">
    <source>
        <dbReference type="Proteomes" id="UP000478183"/>
    </source>
</evidence>
<dbReference type="PANTHER" id="PTHR43697:SF1">
    <property type="entry name" value="SERINE--TRNA LIGASE"/>
    <property type="match status" value="1"/>
</dbReference>
<dbReference type="Gene3D" id="1.10.287.40">
    <property type="entry name" value="Serine-tRNA synthetase, tRNA binding domain"/>
    <property type="match status" value="1"/>
</dbReference>
<evidence type="ECO:0000256" key="12">
    <source>
        <dbReference type="HAMAP-Rule" id="MF_00176"/>
    </source>
</evidence>
<feature type="binding site" evidence="12">
    <location>
        <position position="385"/>
    </location>
    <ligand>
        <name>L-serine</name>
        <dbReference type="ChEBI" id="CHEBI:33384"/>
    </ligand>
</feature>
<evidence type="ECO:0000256" key="2">
    <source>
        <dbReference type="ARBA" id="ARBA00005045"/>
    </source>
</evidence>
<dbReference type="GO" id="GO:0006434">
    <property type="term" value="P:seryl-tRNA aminoacylation"/>
    <property type="evidence" value="ECO:0007669"/>
    <property type="project" value="UniProtKB-UniRule"/>
</dbReference>
<dbReference type="InterPro" id="IPR002317">
    <property type="entry name" value="Ser-tRNA-ligase_type_1"/>
</dbReference>
<organism evidence="17 18">
    <name type="scientific">Paracoccus aestuariivivens</name>
    <dbReference type="NCBI Taxonomy" id="1820333"/>
    <lineage>
        <taxon>Bacteria</taxon>
        <taxon>Pseudomonadati</taxon>
        <taxon>Pseudomonadota</taxon>
        <taxon>Alphaproteobacteria</taxon>
        <taxon>Rhodobacterales</taxon>
        <taxon>Paracoccaceae</taxon>
        <taxon>Paracoccus</taxon>
    </lineage>
</organism>
<evidence type="ECO:0000256" key="9">
    <source>
        <dbReference type="ARBA" id="ARBA00023146"/>
    </source>
</evidence>
<name>A0A6L6J7A5_9RHOB</name>
<evidence type="ECO:0000256" key="3">
    <source>
        <dbReference type="ARBA" id="ARBA00010728"/>
    </source>
</evidence>
<evidence type="ECO:0000256" key="4">
    <source>
        <dbReference type="ARBA" id="ARBA00022490"/>
    </source>
</evidence>
<dbReference type="SUPFAM" id="SSF46589">
    <property type="entry name" value="tRNA-binding arm"/>
    <property type="match status" value="1"/>
</dbReference>
<keyword evidence="7 12" id="KW-0067">ATP-binding</keyword>
<keyword evidence="8 12" id="KW-0648">Protein biosynthesis</keyword>
<feature type="binding site" evidence="12 14">
    <location>
        <begin position="262"/>
        <end position="264"/>
    </location>
    <ligand>
        <name>ATP</name>
        <dbReference type="ChEBI" id="CHEBI:30616"/>
    </ligand>
</feature>
<comment type="catalytic activity">
    <reaction evidence="11 12">
        <text>tRNA(Ser) + L-serine + ATP = L-seryl-tRNA(Ser) + AMP + diphosphate + H(+)</text>
        <dbReference type="Rhea" id="RHEA:12292"/>
        <dbReference type="Rhea" id="RHEA-COMP:9669"/>
        <dbReference type="Rhea" id="RHEA-COMP:9703"/>
        <dbReference type="ChEBI" id="CHEBI:15378"/>
        <dbReference type="ChEBI" id="CHEBI:30616"/>
        <dbReference type="ChEBI" id="CHEBI:33019"/>
        <dbReference type="ChEBI" id="CHEBI:33384"/>
        <dbReference type="ChEBI" id="CHEBI:78442"/>
        <dbReference type="ChEBI" id="CHEBI:78533"/>
        <dbReference type="ChEBI" id="CHEBI:456215"/>
        <dbReference type="EC" id="6.1.1.11"/>
    </reaction>
</comment>
<comment type="similarity">
    <text evidence="3 12">Belongs to the class-II aminoacyl-tRNA synthetase family. Type-1 seryl-tRNA synthetase subfamily.</text>
</comment>
<feature type="domain" description="Aminoacyl-transfer RNA synthetases class-II family profile" evidence="16">
    <location>
        <begin position="173"/>
        <end position="410"/>
    </location>
</feature>
<dbReference type="NCBIfam" id="TIGR00414">
    <property type="entry name" value="serS"/>
    <property type="match status" value="1"/>
</dbReference>
<dbReference type="PANTHER" id="PTHR43697">
    <property type="entry name" value="SERYL-TRNA SYNTHETASE"/>
    <property type="match status" value="1"/>
</dbReference>
<dbReference type="InterPro" id="IPR045864">
    <property type="entry name" value="aa-tRNA-synth_II/BPL/LPL"/>
</dbReference>
<comment type="caution">
    <text evidence="17">The sequence shown here is derived from an EMBL/GenBank/DDBJ whole genome shotgun (WGS) entry which is preliminary data.</text>
</comment>
<keyword evidence="4 12" id="KW-0963">Cytoplasm</keyword>
<feature type="binding site" evidence="13">
    <location>
        <position position="383"/>
    </location>
    <ligand>
        <name>L-serine</name>
        <dbReference type="ChEBI" id="CHEBI:33384"/>
    </ligand>
</feature>
<keyword evidence="6 12" id="KW-0547">Nucleotide-binding</keyword>
<proteinExistence type="inferred from homology"/>
<feature type="binding site" evidence="13">
    <location>
        <position position="262"/>
    </location>
    <ligand>
        <name>L-serine</name>
        <dbReference type="ChEBI" id="CHEBI:33384"/>
    </ligand>
</feature>
<dbReference type="Pfam" id="PF00587">
    <property type="entry name" value="tRNA-synt_2b"/>
    <property type="match status" value="1"/>
</dbReference>
<comment type="subcellular location">
    <subcellularLocation>
        <location evidence="1 12">Cytoplasm</location>
    </subcellularLocation>
</comment>
<dbReference type="InterPro" id="IPR015866">
    <property type="entry name" value="Ser-tRNA-synth_1_N"/>
</dbReference>
<accession>A0A6L6J7A5</accession>
<dbReference type="SUPFAM" id="SSF55681">
    <property type="entry name" value="Class II aaRS and biotin synthetases"/>
    <property type="match status" value="1"/>
</dbReference>
<dbReference type="GO" id="GO:0004828">
    <property type="term" value="F:serine-tRNA ligase activity"/>
    <property type="evidence" value="ECO:0007669"/>
    <property type="project" value="UniProtKB-UniRule"/>
</dbReference>
<dbReference type="HAMAP" id="MF_00176">
    <property type="entry name" value="Ser_tRNA_synth_type1"/>
    <property type="match status" value="1"/>
</dbReference>
<evidence type="ECO:0000256" key="7">
    <source>
        <dbReference type="ARBA" id="ARBA00022840"/>
    </source>
</evidence>
<dbReference type="InterPro" id="IPR010978">
    <property type="entry name" value="tRNA-bd_arm"/>
</dbReference>
<dbReference type="PRINTS" id="PR00981">
    <property type="entry name" value="TRNASYNTHSER"/>
</dbReference>
<dbReference type="UniPathway" id="UPA00906">
    <property type="reaction ID" value="UER00895"/>
</dbReference>
<feature type="binding site" evidence="13">
    <location>
        <position position="231"/>
    </location>
    <ligand>
        <name>L-serine</name>
        <dbReference type="ChEBI" id="CHEBI:33384"/>
    </ligand>
</feature>
<dbReference type="AlphaFoldDB" id="A0A6L6J7A5"/>
<feature type="binding site" evidence="12">
    <location>
        <begin position="231"/>
        <end position="233"/>
    </location>
    <ligand>
        <name>L-serine</name>
        <dbReference type="ChEBI" id="CHEBI:33384"/>
    </ligand>
</feature>
<evidence type="ECO:0000256" key="8">
    <source>
        <dbReference type="ARBA" id="ARBA00022917"/>
    </source>
</evidence>
<dbReference type="InterPro" id="IPR042103">
    <property type="entry name" value="SerRS_1_N_sf"/>
</dbReference>
<evidence type="ECO:0000256" key="14">
    <source>
        <dbReference type="PIRSR" id="PIRSR001529-2"/>
    </source>
</evidence>
<keyword evidence="18" id="KW-1185">Reference proteome</keyword>
<evidence type="ECO:0000256" key="1">
    <source>
        <dbReference type="ARBA" id="ARBA00004496"/>
    </source>
</evidence>
<evidence type="ECO:0000256" key="10">
    <source>
        <dbReference type="ARBA" id="ARBA00047929"/>
    </source>
</evidence>
<evidence type="ECO:0000256" key="6">
    <source>
        <dbReference type="ARBA" id="ARBA00022741"/>
    </source>
</evidence>
<keyword evidence="5 12" id="KW-0436">Ligase</keyword>
<dbReference type="PROSITE" id="PS50862">
    <property type="entry name" value="AA_TRNA_LIGASE_II"/>
    <property type="match status" value="1"/>
</dbReference>
<dbReference type="RefSeq" id="WP_155093888.1">
    <property type="nucleotide sequence ID" value="NZ_WMIE01000001.1"/>
</dbReference>
<dbReference type="Pfam" id="PF02403">
    <property type="entry name" value="Seryl_tRNA_N"/>
    <property type="match status" value="1"/>
</dbReference>
<reference evidence="17 18" key="1">
    <citation type="submission" date="2019-11" db="EMBL/GenBank/DDBJ databases">
        <authorList>
            <person name="Dong K."/>
        </authorList>
    </citation>
    <scope>NUCLEOTIDE SEQUENCE [LARGE SCALE GENOMIC DNA]</scope>
    <source>
        <strain evidence="17 18">NBRC 111993</strain>
    </source>
</reference>
<gene>
    <name evidence="12 17" type="primary">serS</name>
    <name evidence="17" type="ORF">GL286_02100</name>
</gene>
<dbReference type="OrthoDB" id="9804647at2"/>
<comment type="catalytic activity">
    <reaction evidence="10 12">
        <text>tRNA(Sec) + L-serine + ATP = L-seryl-tRNA(Sec) + AMP + diphosphate + H(+)</text>
        <dbReference type="Rhea" id="RHEA:42580"/>
        <dbReference type="Rhea" id="RHEA-COMP:9742"/>
        <dbReference type="Rhea" id="RHEA-COMP:10128"/>
        <dbReference type="ChEBI" id="CHEBI:15378"/>
        <dbReference type="ChEBI" id="CHEBI:30616"/>
        <dbReference type="ChEBI" id="CHEBI:33019"/>
        <dbReference type="ChEBI" id="CHEBI:33384"/>
        <dbReference type="ChEBI" id="CHEBI:78442"/>
        <dbReference type="ChEBI" id="CHEBI:78533"/>
        <dbReference type="ChEBI" id="CHEBI:456215"/>
        <dbReference type="EC" id="6.1.1.11"/>
    </reaction>
</comment>
<comment type="function">
    <text evidence="12">Catalyzes the attachment of serine to tRNA(Ser). Is also able to aminoacylate tRNA(Sec) with serine, to form the misacylated tRNA L-seryl-tRNA(Sec), which will be further converted into selenocysteinyl-tRNA(Sec).</text>
</comment>
<keyword evidence="9 12" id="KW-0030">Aminoacyl-tRNA synthetase</keyword>
<dbReference type="InterPro" id="IPR002314">
    <property type="entry name" value="aa-tRNA-synt_IIb"/>
</dbReference>
<feature type="coiled-coil region" evidence="15">
    <location>
        <begin position="70"/>
        <end position="104"/>
    </location>
</feature>